<reference evidence="8" key="1">
    <citation type="submission" date="2025-08" db="UniProtKB">
        <authorList>
            <consortium name="RefSeq"/>
        </authorList>
    </citation>
    <scope>IDENTIFICATION</scope>
</reference>
<evidence type="ECO:0000256" key="5">
    <source>
        <dbReference type="ARBA" id="ARBA00022927"/>
    </source>
</evidence>
<accession>A0ABM1E037</accession>
<dbReference type="PANTHER" id="PTHR13673:SF0">
    <property type="entry name" value="VPS35 ENDOSOMAL PROTEIN-SORTING FACTOR-LIKE"/>
    <property type="match status" value="1"/>
</dbReference>
<organism evidence="7 8">
    <name type="scientific">Priapulus caudatus</name>
    <name type="common">Priapulid worm</name>
    <dbReference type="NCBI Taxonomy" id="37621"/>
    <lineage>
        <taxon>Eukaryota</taxon>
        <taxon>Metazoa</taxon>
        <taxon>Ecdysozoa</taxon>
        <taxon>Scalidophora</taxon>
        <taxon>Priapulida</taxon>
        <taxon>Priapulimorpha</taxon>
        <taxon>Priapulimorphida</taxon>
        <taxon>Priapulidae</taxon>
        <taxon>Priapulus</taxon>
    </lineage>
</organism>
<proteinExistence type="inferred from homology"/>
<keyword evidence="5" id="KW-0653">Protein transport</keyword>
<feature type="compositionally biased region" description="Low complexity" evidence="6">
    <location>
        <begin position="62"/>
        <end position="78"/>
    </location>
</feature>
<protein>
    <submittedName>
        <fullName evidence="8">UPF0505 protein C16orf62 homolog</fullName>
    </submittedName>
</protein>
<keyword evidence="4" id="KW-0967">Endosome</keyword>
<name>A0ABM1E037_PRICU</name>
<evidence type="ECO:0000313" key="7">
    <source>
        <dbReference type="Proteomes" id="UP000695022"/>
    </source>
</evidence>
<keyword evidence="3" id="KW-0813">Transport</keyword>
<keyword evidence="7" id="KW-1185">Reference proteome</keyword>
<dbReference type="GeneID" id="106807659"/>
<dbReference type="RefSeq" id="XP_014665558.1">
    <property type="nucleotide sequence ID" value="XM_014810072.1"/>
</dbReference>
<evidence type="ECO:0000256" key="6">
    <source>
        <dbReference type="SAM" id="MobiDB-lite"/>
    </source>
</evidence>
<evidence type="ECO:0000256" key="3">
    <source>
        <dbReference type="ARBA" id="ARBA00022448"/>
    </source>
</evidence>
<evidence type="ECO:0000313" key="8">
    <source>
        <dbReference type="RefSeq" id="XP_014665558.1"/>
    </source>
</evidence>
<feature type="region of interest" description="Disordered" evidence="6">
    <location>
        <begin position="1"/>
        <end position="22"/>
    </location>
</feature>
<evidence type="ECO:0000256" key="4">
    <source>
        <dbReference type="ARBA" id="ARBA00022753"/>
    </source>
</evidence>
<evidence type="ECO:0000256" key="2">
    <source>
        <dbReference type="ARBA" id="ARBA00010704"/>
    </source>
</evidence>
<sequence>MSAPRTTPTSNKHRENGGDIAYSWSIRERDYEAEKANHALPSEEVFDYPLKPICVSHGKIKSSGSERASTTSSSGASTPKRAAATSAFLDPLTSVLEGMDPLSQMAELDPLSQMAIEAAAGRKSSTSLGSKKANTLDDSFEPWKSKKGAILAKYTTSEKLTFTSFDLSPAEKAILKGPTSVTEKVKNRLEQLDDFEEGSVKEQLQLSQQEYVHRIDELNQSLLAAWEQDQKVKSLKIAIQCAKLLADASVIQFYPSKFVLVTDVLDTFGRLVYERIVDKACHVAPGAATRPPAELSPEHVPESAKETCRNWFFKIASIRELTPRLYVETAILRCHGFLRADAHSDALARLAATARGVGDPLVALYARAYLCRVGMRVAPTQRAYVAACLRDILDTYRQVGGDAVQNALALQKVDMAAYLQLFSPGLDWVLQCIAHGASEGTLEEVLAQARARCNTALLLNSVMTAFRPAYVAARARHFIEHICDCEDSGFPKHLLFRTLGLCLVVADPPEAQVSVGADFERQLSFCVEARAAFSNLEPVLVHLVHTVNLLAIDTRRVVKGHHTRKTAAFVHACAAYSFITIPSITNVFLRLNLYLVSGQVALLNHCLSQADSFLKAAISLLPDAPCSIEIDGKLRSTEPLLLEYVGNLCSTLLAAPDPPAQPPLYLARGLLNALATRGAGDTARADAYTHALALLSAAAQPAFAYCADGVVANDRLYGNDPKYVGEVARLAGTVLNELMQHVHDAAPSPDRQGALALHLVEVGVTHGDLGDPRFAALLGNLWTLAAKQGHADRMLMERTAQHVKARAARGAPVAAELLRKLA</sequence>
<dbReference type="InterPro" id="IPR029705">
    <property type="entry name" value="VPS35L"/>
</dbReference>
<comment type="subcellular location">
    <subcellularLocation>
        <location evidence="1">Endosome</location>
    </subcellularLocation>
</comment>
<comment type="similarity">
    <text evidence="2">Belongs to the VPS35L family.</text>
</comment>
<feature type="compositionally biased region" description="Polar residues" evidence="6">
    <location>
        <begin position="1"/>
        <end position="10"/>
    </location>
</feature>
<dbReference type="PANTHER" id="PTHR13673">
    <property type="entry name" value="ESOPHAGEAL CANCER ASSOCIATED PROTEIN"/>
    <property type="match status" value="1"/>
</dbReference>
<dbReference type="Proteomes" id="UP000695022">
    <property type="component" value="Unplaced"/>
</dbReference>
<feature type="region of interest" description="Disordered" evidence="6">
    <location>
        <begin position="58"/>
        <end position="82"/>
    </location>
</feature>
<gene>
    <name evidence="8" type="primary">LOC106807659</name>
</gene>
<evidence type="ECO:0000256" key="1">
    <source>
        <dbReference type="ARBA" id="ARBA00004177"/>
    </source>
</evidence>